<comment type="caution">
    <text evidence="2">The sequence shown here is derived from an EMBL/GenBank/DDBJ whole genome shotgun (WGS) entry which is preliminary data.</text>
</comment>
<feature type="compositionally biased region" description="Basic and acidic residues" evidence="1">
    <location>
        <begin position="84"/>
        <end position="96"/>
    </location>
</feature>
<evidence type="ECO:0000256" key="1">
    <source>
        <dbReference type="SAM" id="MobiDB-lite"/>
    </source>
</evidence>
<feature type="compositionally biased region" description="Acidic residues" evidence="1">
    <location>
        <begin position="11"/>
        <end position="25"/>
    </location>
</feature>
<dbReference type="EMBL" id="JAYRBN010000034">
    <property type="protein sequence ID" value="KAL2747821.1"/>
    <property type="molecule type" value="Genomic_DNA"/>
</dbReference>
<keyword evidence="3" id="KW-1185">Reference proteome</keyword>
<reference evidence="2 3" key="1">
    <citation type="journal article" date="2024" name="Ann. Entomol. Soc. Am.">
        <title>Genomic analyses of the southern and eastern yellowjacket wasps (Hymenoptera: Vespidae) reveal evolutionary signatures of social life.</title>
        <authorList>
            <person name="Catto M.A."/>
            <person name="Caine P.B."/>
            <person name="Orr S.E."/>
            <person name="Hunt B.G."/>
            <person name="Goodisman M.A.D."/>
        </authorList>
    </citation>
    <scope>NUCLEOTIDE SEQUENCE [LARGE SCALE GENOMIC DNA]</scope>
    <source>
        <strain evidence="2">232</strain>
        <tissue evidence="2">Head and thorax</tissue>
    </source>
</reference>
<feature type="compositionally biased region" description="Basic and acidic residues" evidence="1">
    <location>
        <begin position="44"/>
        <end position="53"/>
    </location>
</feature>
<evidence type="ECO:0000313" key="2">
    <source>
        <dbReference type="EMBL" id="KAL2747821.1"/>
    </source>
</evidence>
<protein>
    <submittedName>
        <fullName evidence="2">Uncharacterized protein</fullName>
    </submittedName>
</protein>
<gene>
    <name evidence="2" type="ORF">V1477_003716</name>
</gene>
<dbReference type="Proteomes" id="UP001607303">
    <property type="component" value="Unassembled WGS sequence"/>
</dbReference>
<evidence type="ECO:0000313" key="3">
    <source>
        <dbReference type="Proteomes" id="UP001607303"/>
    </source>
</evidence>
<accession>A0ABD2CRS1</accession>
<proteinExistence type="predicted"/>
<feature type="region of interest" description="Disordered" evidence="1">
    <location>
        <begin position="1"/>
        <end position="108"/>
    </location>
</feature>
<organism evidence="2 3">
    <name type="scientific">Vespula maculifrons</name>
    <name type="common">Eastern yellow jacket</name>
    <name type="synonym">Wasp</name>
    <dbReference type="NCBI Taxonomy" id="7453"/>
    <lineage>
        <taxon>Eukaryota</taxon>
        <taxon>Metazoa</taxon>
        <taxon>Ecdysozoa</taxon>
        <taxon>Arthropoda</taxon>
        <taxon>Hexapoda</taxon>
        <taxon>Insecta</taxon>
        <taxon>Pterygota</taxon>
        <taxon>Neoptera</taxon>
        <taxon>Endopterygota</taxon>
        <taxon>Hymenoptera</taxon>
        <taxon>Apocrita</taxon>
        <taxon>Aculeata</taxon>
        <taxon>Vespoidea</taxon>
        <taxon>Vespidae</taxon>
        <taxon>Vespinae</taxon>
        <taxon>Vespula</taxon>
    </lineage>
</organism>
<feature type="compositionally biased region" description="Basic and acidic residues" evidence="1">
    <location>
        <begin position="1"/>
        <end position="10"/>
    </location>
</feature>
<name>A0ABD2CRS1_VESMC</name>
<sequence>MIEHEEAKVEEVEEMEEVEEEEEEGEKGKRKGMPIGVLLTNEPTEGRKAEGESIRSLLNLKYSEEEKKERHMQRIKKEEEEEGKGEGEEKEVKEETESSDVAPCRPSSLLPYVTSYVSESTVYDPIVRFDVGS</sequence>
<dbReference type="AlphaFoldDB" id="A0ABD2CRS1"/>